<comment type="caution">
    <text evidence="2">The sequence shown here is derived from an EMBL/GenBank/DDBJ whole genome shotgun (WGS) entry which is preliminary data.</text>
</comment>
<gene>
    <name evidence="2" type="ORF">Dsin_009145</name>
</gene>
<dbReference type="PANTHER" id="PTHR31642:SF186">
    <property type="entry name" value="BRASSINOSTEROID-RELATED ACYLTRANSFERASE 1-LIKE"/>
    <property type="match status" value="1"/>
</dbReference>
<comment type="similarity">
    <text evidence="1">Belongs to the plant acyltransferase family.</text>
</comment>
<dbReference type="Pfam" id="PF02458">
    <property type="entry name" value="Transferase"/>
    <property type="match status" value="1"/>
</dbReference>
<sequence length="533" mass="60693">MDINLTLKETITLKPCQQSDRKTVELYGLDRVSPAILYTIFFYKSQQLKSEAKNHVERAKRSLLKVLISWYPAAGRFKFNETTGKLEIDCSDEGVIFVSAVTGSKLEELACLHEYKPCYEKLVPKLPQANHISENPLVDVQITMFSCGGISNGFGGSHALFDGISAFNFLASWAHISSGKNDSDLTLPNHSRHALLHAIYSPNSSRPSSTSSIYEQELSQLSKISTAYQCKPWACSCYTKSLSMKKEAIESWKGVAIKKGKLSKCSTFDVLCLHVWKARGMALKLHPNTNIRLQFQVDSRSRLQSPLGENFSGNAFVLACVSCLVKDLLEEPLYCIIQRIQSVKNVVGKCWLEEMSNENSSDSVDPQEEYSPLSTEEYSPQLVEDYLPLSVEMSIEENTIDEYRPGTLEDDESQQSPRIEMNESEIEWLRNFKIMKTEFIEKLESHKMDYGTSLYEQLLRFGDLIVFEWPWSDGGIDFIWKDIIHALFKVLPDELRQRNNEILTLLEADKITTFVEALNAILHHEDIRVHRNL</sequence>
<dbReference type="InterPro" id="IPR023213">
    <property type="entry name" value="CAT-like_dom_sf"/>
</dbReference>
<dbReference type="EMBL" id="JANJYJ010000003">
    <property type="protein sequence ID" value="KAK3222120.1"/>
    <property type="molecule type" value="Genomic_DNA"/>
</dbReference>
<organism evidence="2 3">
    <name type="scientific">Dipteronia sinensis</name>
    <dbReference type="NCBI Taxonomy" id="43782"/>
    <lineage>
        <taxon>Eukaryota</taxon>
        <taxon>Viridiplantae</taxon>
        <taxon>Streptophyta</taxon>
        <taxon>Embryophyta</taxon>
        <taxon>Tracheophyta</taxon>
        <taxon>Spermatophyta</taxon>
        <taxon>Magnoliopsida</taxon>
        <taxon>eudicotyledons</taxon>
        <taxon>Gunneridae</taxon>
        <taxon>Pentapetalae</taxon>
        <taxon>rosids</taxon>
        <taxon>malvids</taxon>
        <taxon>Sapindales</taxon>
        <taxon>Sapindaceae</taxon>
        <taxon>Hippocastanoideae</taxon>
        <taxon>Acereae</taxon>
        <taxon>Dipteronia</taxon>
    </lineage>
</organism>
<dbReference type="Proteomes" id="UP001281410">
    <property type="component" value="Unassembled WGS sequence"/>
</dbReference>
<protein>
    <submittedName>
        <fullName evidence="2">Uncharacterized protein</fullName>
    </submittedName>
</protein>
<keyword evidence="3" id="KW-1185">Reference proteome</keyword>
<name>A0AAE0AR08_9ROSI</name>
<dbReference type="AlphaFoldDB" id="A0AAE0AR08"/>
<evidence type="ECO:0000256" key="1">
    <source>
        <dbReference type="ARBA" id="ARBA00009861"/>
    </source>
</evidence>
<accession>A0AAE0AR08</accession>
<dbReference type="GO" id="GO:0016747">
    <property type="term" value="F:acyltransferase activity, transferring groups other than amino-acyl groups"/>
    <property type="evidence" value="ECO:0007669"/>
    <property type="project" value="TreeGrafter"/>
</dbReference>
<proteinExistence type="inferred from homology"/>
<dbReference type="Gene3D" id="3.30.559.10">
    <property type="entry name" value="Chloramphenicol acetyltransferase-like domain"/>
    <property type="match status" value="2"/>
</dbReference>
<dbReference type="InterPro" id="IPR050317">
    <property type="entry name" value="Plant_Fungal_Acyltransferase"/>
</dbReference>
<evidence type="ECO:0000313" key="2">
    <source>
        <dbReference type="EMBL" id="KAK3222120.1"/>
    </source>
</evidence>
<reference evidence="2" key="1">
    <citation type="journal article" date="2023" name="Plant J.">
        <title>Genome sequences and population genomics provide insights into the demographic history, inbreeding, and mutation load of two 'living fossil' tree species of Dipteronia.</title>
        <authorList>
            <person name="Feng Y."/>
            <person name="Comes H.P."/>
            <person name="Chen J."/>
            <person name="Zhu S."/>
            <person name="Lu R."/>
            <person name="Zhang X."/>
            <person name="Li P."/>
            <person name="Qiu J."/>
            <person name="Olsen K.M."/>
            <person name="Qiu Y."/>
        </authorList>
    </citation>
    <scope>NUCLEOTIDE SEQUENCE</scope>
    <source>
        <strain evidence="2">NBL</strain>
    </source>
</reference>
<dbReference type="PANTHER" id="PTHR31642">
    <property type="entry name" value="TRICHOTHECENE 3-O-ACETYLTRANSFERASE"/>
    <property type="match status" value="1"/>
</dbReference>
<evidence type="ECO:0000313" key="3">
    <source>
        <dbReference type="Proteomes" id="UP001281410"/>
    </source>
</evidence>